<keyword evidence="1" id="KW-0812">Transmembrane</keyword>
<name>A0AAP0NE47_LIQFO</name>
<evidence type="ECO:0000313" key="2">
    <source>
        <dbReference type="EMBL" id="KAK9271263.1"/>
    </source>
</evidence>
<dbReference type="EMBL" id="JBBPBK010000014">
    <property type="protein sequence ID" value="KAK9271263.1"/>
    <property type="molecule type" value="Genomic_DNA"/>
</dbReference>
<keyword evidence="1" id="KW-0472">Membrane</keyword>
<sequence length="56" mass="6407">MAADETRPRGECGDGVLSKCQDLCLGLLLACVWFVFLVVDESDLFRTSHDMRFRKR</sequence>
<accession>A0AAP0NE47</accession>
<keyword evidence="1" id="KW-1133">Transmembrane helix</keyword>
<keyword evidence="3" id="KW-1185">Reference proteome</keyword>
<proteinExistence type="predicted"/>
<dbReference type="Proteomes" id="UP001415857">
    <property type="component" value="Unassembled WGS sequence"/>
</dbReference>
<evidence type="ECO:0000256" key="1">
    <source>
        <dbReference type="SAM" id="Phobius"/>
    </source>
</evidence>
<feature type="transmembrane region" description="Helical" evidence="1">
    <location>
        <begin position="25"/>
        <end position="45"/>
    </location>
</feature>
<dbReference type="AlphaFoldDB" id="A0AAP0NE47"/>
<comment type="caution">
    <text evidence="2">The sequence shown here is derived from an EMBL/GenBank/DDBJ whole genome shotgun (WGS) entry which is preliminary data.</text>
</comment>
<reference evidence="2 3" key="1">
    <citation type="journal article" date="2024" name="Plant J.">
        <title>Genome sequences and population genomics reveal climatic adaptation and genomic divergence between two closely related sweetgum species.</title>
        <authorList>
            <person name="Xu W.Q."/>
            <person name="Ren C.Q."/>
            <person name="Zhang X.Y."/>
            <person name="Comes H.P."/>
            <person name="Liu X.H."/>
            <person name="Li Y.G."/>
            <person name="Kettle C.J."/>
            <person name="Jalonen R."/>
            <person name="Gaisberger H."/>
            <person name="Ma Y.Z."/>
            <person name="Qiu Y.X."/>
        </authorList>
    </citation>
    <scope>NUCLEOTIDE SEQUENCE [LARGE SCALE GENOMIC DNA]</scope>
    <source>
        <strain evidence="2">Hangzhou</strain>
    </source>
</reference>
<evidence type="ECO:0000313" key="3">
    <source>
        <dbReference type="Proteomes" id="UP001415857"/>
    </source>
</evidence>
<organism evidence="2 3">
    <name type="scientific">Liquidambar formosana</name>
    <name type="common">Formosan gum</name>
    <dbReference type="NCBI Taxonomy" id="63359"/>
    <lineage>
        <taxon>Eukaryota</taxon>
        <taxon>Viridiplantae</taxon>
        <taxon>Streptophyta</taxon>
        <taxon>Embryophyta</taxon>
        <taxon>Tracheophyta</taxon>
        <taxon>Spermatophyta</taxon>
        <taxon>Magnoliopsida</taxon>
        <taxon>eudicotyledons</taxon>
        <taxon>Gunneridae</taxon>
        <taxon>Pentapetalae</taxon>
        <taxon>Saxifragales</taxon>
        <taxon>Altingiaceae</taxon>
        <taxon>Liquidambar</taxon>
    </lineage>
</organism>
<gene>
    <name evidence="2" type="ORF">L1049_026853</name>
</gene>
<protein>
    <submittedName>
        <fullName evidence="2">Uncharacterized protein</fullName>
    </submittedName>
</protein>